<dbReference type="AlphaFoldDB" id="X0S785"/>
<name>X0S785_9ZZZZ</name>
<comment type="caution">
    <text evidence="1">The sequence shown here is derived from an EMBL/GenBank/DDBJ whole genome shotgun (WGS) entry which is preliminary data.</text>
</comment>
<organism evidence="1">
    <name type="scientific">marine sediment metagenome</name>
    <dbReference type="NCBI Taxonomy" id="412755"/>
    <lineage>
        <taxon>unclassified sequences</taxon>
        <taxon>metagenomes</taxon>
        <taxon>ecological metagenomes</taxon>
    </lineage>
</organism>
<sequence length="55" mass="6261">MTSKSSTTNGGSPVGGSFCDKCDRQPAKQYWWEDVKEVFETDSEWVSLCDKCYDQ</sequence>
<reference evidence="1" key="1">
    <citation type="journal article" date="2014" name="Front. Microbiol.">
        <title>High frequency of phylogenetically diverse reductive dehalogenase-homologous genes in deep subseafloor sedimentary metagenomes.</title>
        <authorList>
            <person name="Kawai M."/>
            <person name="Futagami T."/>
            <person name="Toyoda A."/>
            <person name="Takaki Y."/>
            <person name="Nishi S."/>
            <person name="Hori S."/>
            <person name="Arai W."/>
            <person name="Tsubouchi T."/>
            <person name="Morono Y."/>
            <person name="Uchiyama I."/>
            <person name="Ito T."/>
            <person name="Fujiyama A."/>
            <person name="Inagaki F."/>
            <person name="Takami H."/>
        </authorList>
    </citation>
    <scope>NUCLEOTIDE SEQUENCE</scope>
    <source>
        <strain evidence="1">Expedition CK06-06</strain>
    </source>
</reference>
<protein>
    <submittedName>
        <fullName evidence="1">Uncharacterized protein</fullName>
    </submittedName>
</protein>
<dbReference type="EMBL" id="BARS01005288">
    <property type="protein sequence ID" value="GAF71056.1"/>
    <property type="molecule type" value="Genomic_DNA"/>
</dbReference>
<evidence type="ECO:0000313" key="1">
    <source>
        <dbReference type="EMBL" id="GAF71056.1"/>
    </source>
</evidence>
<proteinExistence type="predicted"/>
<gene>
    <name evidence="1" type="ORF">S01H1_10356</name>
</gene>
<accession>X0S785</accession>